<organism evidence="1 2">
    <name type="scientific">Actinopolymorpha pittospori</name>
    <dbReference type="NCBI Taxonomy" id="648752"/>
    <lineage>
        <taxon>Bacteria</taxon>
        <taxon>Bacillati</taxon>
        <taxon>Actinomycetota</taxon>
        <taxon>Actinomycetes</taxon>
        <taxon>Propionibacteriales</taxon>
        <taxon>Actinopolymorphaceae</taxon>
        <taxon>Actinopolymorpha</taxon>
    </lineage>
</organism>
<evidence type="ECO:0000313" key="2">
    <source>
        <dbReference type="Proteomes" id="UP000638648"/>
    </source>
</evidence>
<dbReference type="EMBL" id="JADBEM010000001">
    <property type="protein sequence ID" value="MBE1607884.1"/>
    <property type="molecule type" value="Genomic_DNA"/>
</dbReference>
<sequence length="129" mass="14114">MDGARRRRVTRRAIGVLSAGAVFVAGGALGALLLRPWRGPMTSAEWYSRTPEDRVIDVGVRTGPEQPVQAYDVEEDAGRVKVTVWMKPYQGAQDATGRATTVTVRLTDPLGERQVVDQAGIPLAAERRW</sequence>
<proteinExistence type="predicted"/>
<gene>
    <name evidence="1" type="ORF">HEB94_004732</name>
</gene>
<protein>
    <submittedName>
        <fullName evidence="1">Uncharacterized protein</fullName>
    </submittedName>
</protein>
<reference evidence="1" key="1">
    <citation type="submission" date="2020-10" db="EMBL/GenBank/DDBJ databases">
        <title>Sequencing the genomes of 1000 actinobacteria strains.</title>
        <authorList>
            <person name="Klenk H.-P."/>
        </authorList>
    </citation>
    <scope>NUCLEOTIDE SEQUENCE</scope>
    <source>
        <strain evidence="1">DSM 45354</strain>
    </source>
</reference>
<comment type="caution">
    <text evidence="1">The sequence shown here is derived from an EMBL/GenBank/DDBJ whole genome shotgun (WGS) entry which is preliminary data.</text>
</comment>
<dbReference type="RefSeq" id="WP_192751756.1">
    <property type="nucleotide sequence ID" value="NZ_BAABJL010000040.1"/>
</dbReference>
<accession>A0A927MWH0</accession>
<keyword evidence="2" id="KW-1185">Reference proteome</keyword>
<evidence type="ECO:0000313" key="1">
    <source>
        <dbReference type="EMBL" id="MBE1607884.1"/>
    </source>
</evidence>
<dbReference type="Proteomes" id="UP000638648">
    <property type="component" value="Unassembled WGS sequence"/>
</dbReference>
<name>A0A927MWH0_9ACTN</name>
<dbReference type="AlphaFoldDB" id="A0A927MWH0"/>